<feature type="region of interest" description="Disordered" evidence="1">
    <location>
        <begin position="13"/>
        <end position="48"/>
    </location>
</feature>
<dbReference type="EMBL" id="BONC01000066">
    <property type="protein sequence ID" value="GIF60408.1"/>
    <property type="molecule type" value="Genomic_DNA"/>
</dbReference>
<protein>
    <recommendedName>
        <fullName evidence="4">ANTAR domain-containing protein</fullName>
    </recommendedName>
</protein>
<keyword evidence="3" id="KW-1185">Reference proteome</keyword>
<evidence type="ECO:0000313" key="2">
    <source>
        <dbReference type="EMBL" id="GIF60408.1"/>
    </source>
</evidence>
<reference evidence="2 3" key="1">
    <citation type="submission" date="2021-01" db="EMBL/GenBank/DDBJ databases">
        <title>Whole genome shotgun sequence of Asanoa iriomotensis NBRC 100142.</title>
        <authorList>
            <person name="Komaki H."/>
            <person name="Tamura T."/>
        </authorList>
    </citation>
    <scope>NUCLEOTIDE SEQUENCE [LARGE SCALE GENOMIC DNA]</scope>
    <source>
        <strain evidence="2 3">NBRC 100142</strain>
    </source>
</reference>
<evidence type="ECO:0000313" key="3">
    <source>
        <dbReference type="Proteomes" id="UP000624325"/>
    </source>
</evidence>
<organism evidence="2 3">
    <name type="scientific">Asanoa iriomotensis</name>
    <dbReference type="NCBI Taxonomy" id="234613"/>
    <lineage>
        <taxon>Bacteria</taxon>
        <taxon>Bacillati</taxon>
        <taxon>Actinomycetota</taxon>
        <taxon>Actinomycetes</taxon>
        <taxon>Micromonosporales</taxon>
        <taxon>Micromonosporaceae</taxon>
        <taxon>Asanoa</taxon>
    </lineage>
</organism>
<dbReference type="Proteomes" id="UP000624325">
    <property type="component" value="Unassembled WGS sequence"/>
</dbReference>
<proteinExistence type="predicted"/>
<sequence>MTSKCTRLLRRWRRSSGASHNDGPADARHVRRPRVRRPAAGASPAAHLDTAMSEVHAARVAMRNALLELDQALSAGERVAPQFRRLIDAELSGTREEAAMLTALLITVDRDGRALAGSRP</sequence>
<evidence type="ECO:0000256" key="1">
    <source>
        <dbReference type="SAM" id="MobiDB-lite"/>
    </source>
</evidence>
<accession>A0ABQ4CCC1</accession>
<name>A0ABQ4CCC1_9ACTN</name>
<gene>
    <name evidence="2" type="ORF">Air01nite_65030</name>
</gene>
<comment type="caution">
    <text evidence="2">The sequence shown here is derived from an EMBL/GenBank/DDBJ whole genome shotgun (WGS) entry which is preliminary data.</text>
</comment>
<evidence type="ECO:0008006" key="4">
    <source>
        <dbReference type="Google" id="ProtNLM"/>
    </source>
</evidence>